<dbReference type="RefSeq" id="WP_106289446.1">
    <property type="nucleotide sequence ID" value="NZ_CAWNTC010000099.1"/>
</dbReference>
<name>A0A2T1C1E6_9CYAN</name>
<comment type="caution">
    <text evidence="1">The sequence shown here is derived from an EMBL/GenBank/DDBJ whole genome shotgun (WGS) entry which is preliminary data.</text>
</comment>
<proteinExistence type="predicted"/>
<accession>A0A2T1C1E6</accession>
<organism evidence="1 2">
    <name type="scientific">Merismopedia glauca CCAP 1448/3</name>
    <dbReference type="NCBI Taxonomy" id="1296344"/>
    <lineage>
        <taxon>Bacteria</taxon>
        <taxon>Bacillati</taxon>
        <taxon>Cyanobacteriota</taxon>
        <taxon>Cyanophyceae</taxon>
        <taxon>Synechococcales</taxon>
        <taxon>Merismopediaceae</taxon>
        <taxon>Merismopedia</taxon>
    </lineage>
</organism>
<dbReference type="AlphaFoldDB" id="A0A2T1C1E6"/>
<evidence type="ECO:0008006" key="3">
    <source>
        <dbReference type="Google" id="ProtNLM"/>
    </source>
</evidence>
<dbReference type="OrthoDB" id="515987at2"/>
<protein>
    <recommendedName>
        <fullName evidence="3">Thiamine biosynthesis protein ThiS</fullName>
    </recommendedName>
</protein>
<keyword evidence="2" id="KW-1185">Reference proteome</keyword>
<evidence type="ECO:0000313" key="2">
    <source>
        <dbReference type="Proteomes" id="UP000238762"/>
    </source>
</evidence>
<reference evidence="1 2" key="1">
    <citation type="submission" date="2018-02" db="EMBL/GenBank/DDBJ databases">
        <authorList>
            <person name="Cohen D.B."/>
            <person name="Kent A.D."/>
        </authorList>
    </citation>
    <scope>NUCLEOTIDE SEQUENCE [LARGE SCALE GENOMIC DNA]</scope>
    <source>
        <strain evidence="1 2">CCAP 1448/3</strain>
    </source>
</reference>
<dbReference type="EMBL" id="PVWJ01000073">
    <property type="protein sequence ID" value="PSB02105.1"/>
    <property type="molecule type" value="Genomic_DNA"/>
</dbReference>
<reference evidence="1 2" key="2">
    <citation type="submission" date="2018-03" db="EMBL/GenBank/DDBJ databases">
        <title>The ancient ancestry and fast evolution of plastids.</title>
        <authorList>
            <person name="Moore K.R."/>
            <person name="Magnabosco C."/>
            <person name="Momper L."/>
            <person name="Gold D.A."/>
            <person name="Bosak T."/>
            <person name="Fournier G.P."/>
        </authorList>
    </citation>
    <scope>NUCLEOTIDE SEQUENCE [LARGE SCALE GENOMIC DNA]</scope>
    <source>
        <strain evidence="1 2">CCAP 1448/3</strain>
    </source>
</reference>
<evidence type="ECO:0000313" key="1">
    <source>
        <dbReference type="EMBL" id="PSB02105.1"/>
    </source>
</evidence>
<dbReference type="Proteomes" id="UP000238762">
    <property type="component" value="Unassembled WGS sequence"/>
</dbReference>
<gene>
    <name evidence="1" type="ORF">C7B64_14865</name>
</gene>
<sequence>MRATVNGKLIDLPEGTTIEDLRARLPEIGNDDVLEEGFKGTKPLPENEALKEGSKVWTIPKIVKGAASL</sequence>